<dbReference type="Proteomes" id="UP000560081">
    <property type="component" value="Unassembled WGS sequence"/>
</dbReference>
<name>A0A4Y8WYG1_9MICC</name>
<keyword evidence="2" id="KW-1185">Reference proteome</keyword>
<reference evidence="1 2" key="1">
    <citation type="submission" date="2020-08" db="EMBL/GenBank/DDBJ databases">
        <title>Sequencing the genomes of 1000 actinobacteria strains.</title>
        <authorList>
            <person name="Klenk H.-P."/>
        </authorList>
    </citation>
    <scope>NUCLEOTIDE SEQUENCE [LARGE SCALE GENOMIC DNA]</scope>
    <source>
        <strain evidence="1 2">DSM 19079</strain>
    </source>
</reference>
<sequence>MFVLTLNQRDTPDAGDRVDALLRTLRDAEPGMPGLRDAPLPFARSVGDEAIGVLEDPHAAVDVALRALRERRWNVGVGVGSVTHADGSAGLPASGDVHDAGGPGLVAARRAVEAAALSTARIPLAVRGLDAEAAAEAEAVLKLVGQLVWTRTAAEWAVLDLLVPGVRGQQRPAAEALGITVQAVSQAVQRSFWNEEHACRPAAARLLGLAGG</sequence>
<accession>A0A4Y8WYG1</accession>
<dbReference type="OrthoDB" id="5184241at2"/>
<dbReference type="RefSeq" id="WP_135030508.1">
    <property type="nucleotide sequence ID" value="NZ_BMLA01000004.1"/>
</dbReference>
<proteinExistence type="predicted"/>
<evidence type="ECO:0000313" key="2">
    <source>
        <dbReference type="Proteomes" id="UP000560081"/>
    </source>
</evidence>
<protein>
    <recommendedName>
        <fullName evidence="3">MarR family transcriptional regulator</fullName>
    </recommendedName>
</protein>
<comment type="caution">
    <text evidence="1">The sequence shown here is derived from an EMBL/GenBank/DDBJ whole genome shotgun (WGS) entry which is preliminary data.</text>
</comment>
<organism evidence="1 2">
    <name type="scientific">Micrococcus flavus</name>
    <dbReference type="NCBI Taxonomy" id="384602"/>
    <lineage>
        <taxon>Bacteria</taxon>
        <taxon>Bacillati</taxon>
        <taxon>Actinomycetota</taxon>
        <taxon>Actinomycetes</taxon>
        <taxon>Micrococcales</taxon>
        <taxon>Micrococcaceae</taxon>
        <taxon>Micrococcus</taxon>
    </lineage>
</organism>
<dbReference type="EMBL" id="JACHMC010000001">
    <property type="protein sequence ID" value="MBB4883730.1"/>
    <property type="molecule type" value="Genomic_DNA"/>
</dbReference>
<evidence type="ECO:0000313" key="1">
    <source>
        <dbReference type="EMBL" id="MBB4883730.1"/>
    </source>
</evidence>
<evidence type="ECO:0008006" key="3">
    <source>
        <dbReference type="Google" id="ProtNLM"/>
    </source>
</evidence>
<gene>
    <name evidence="1" type="ORF">BJ976_002081</name>
</gene>
<dbReference type="AlphaFoldDB" id="A0A4Y8WYG1"/>